<sequence>MPNAHQFDSNTYRESSSSWSFDRKHMHEWSAWSSDSMETNTTGHGASIGNTKGSSSLIESTTKFETRHRADKEGKKEVMRENFVIGGEIF</sequence>
<gene>
    <name evidence="2" type="ORF">FSB_LOCUS14218</name>
</gene>
<name>A0A2N9F5W7_FAGSY</name>
<accession>A0A2N9F5W7</accession>
<organism evidence="2">
    <name type="scientific">Fagus sylvatica</name>
    <name type="common">Beechnut</name>
    <dbReference type="NCBI Taxonomy" id="28930"/>
    <lineage>
        <taxon>Eukaryota</taxon>
        <taxon>Viridiplantae</taxon>
        <taxon>Streptophyta</taxon>
        <taxon>Embryophyta</taxon>
        <taxon>Tracheophyta</taxon>
        <taxon>Spermatophyta</taxon>
        <taxon>Magnoliopsida</taxon>
        <taxon>eudicotyledons</taxon>
        <taxon>Gunneridae</taxon>
        <taxon>Pentapetalae</taxon>
        <taxon>rosids</taxon>
        <taxon>fabids</taxon>
        <taxon>Fagales</taxon>
        <taxon>Fagaceae</taxon>
        <taxon>Fagus</taxon>
    </lineage>
</organism>
<feature type="region of interest" description="Disordered" evidence="1">
    <location>
        <begin position="32"/>
        <end position="75"/>
    </location>
</feature>
<evidence type="ECO:0000256" key="1">
    <source>
        <dbReference type="SAM" id="MobiDB-lite"/>
    </source>
</evidence>
<dbReference type="AlphaFoldDB" id="A0A2N9F5W7"/>
<protein>
    <submittedName>
        <fullName evidence="2">Uncharacterized protein</fullName>
    </submittedName>
</protein>
<dbReference type="EMBL" id="OIVN01000844">
    <property type="protein sequence ID" value="SPC86336.1"/>
    <property type="molecule type" value="Genomic_DNA"/>
</dbReference>
<feature type="compositionally biased region" description="Polar residues" evidence="1">
    <location>
        <begin position="32"/>
        <end position="61"/>
    </location>
</feature>
<proteinExistence type="predicted"/>
<feature type="region of interest" description="Disordered" evidence="1">
    <location>
        <begin position="1"/>
        <end position="20"/>
    </location>
</feature>
<feature type="compositionally biased region" description="Basic and acidic residues" evidence="1">
    <location>
        <begin position="62"/>
        <end position="75"/>
    </location>
</feature>
<reference evidence="2" key="1">
    <citation type="submission" date="2018-02" db="EMBL/GenBank/DDBJ databases">
        <authorList>
            <person name="Cohen D.B."/>
            <person name="Kent A.D."/>
        </authorList>
    </citation>
    <scope>NUCLEOTIDE SEQUENCE</scope>
</reference>
<evidence type="ECO:0000313" key="2">
    <source>
        <dbReference type="EMBL" id="SPC86336.1"/>
    </source>
</evidence>